<evidence type="ECO:0000256" key="3">
    <source>
        <dbReference type="ARBA" id="ARBA00023004"/>
    </source>
</evidence>
<evidence type="ECO:0000256" key="1">
    <source>
        <dbReference type="ARBA" id="ARBA00010617"/>
    </source>
</evidence>
<evidence type="ECO:0000313" key="7">
    <source>
        <dbReference type="WBParaSite" id="SVE_0179900.1"/>
    </source>
</evidence>
<dbReference type="InterPro" id="IPR002401">
    <property type="entry name" value="Cyt_P450_E_grp-I"/>
</dbReference>
<accession>A0A0K0EZ40</accession>
<dbReference type="GO" id="GO:0006805">
    <property type="term" value="P:xenobiotic metabolic process"/>
    <property type="evidence" value="ECO:0007669"/>
    <property type="project" value="TreeGrafter"/>
</dbReference>
<dbReference type="InterPro" id="IPR036396">
    <property type="entry name" value="Cyt_P450_sf"/>
</dbReference>
<sequence>MIPIIPNHKCTNNIAINGHQIPKNTLTQPFFLGPNMDEKYFKGLLVFNPNRFHANEGKFNFDHEHISSGKGKRICAGKSLADAELFLFFIDLLQRYKFTHPNGPVDLSCNLPSLLLPKLYICKTKRR</sequence>
<dbReference type="SUPFAM" id="SSF48264">
    <property type="entry name" value="Cytochrome P450"/>
    <property type="match status" value="1"/>
</dbReference>
<comment type="similarity">
    <text evidence="1">Belongs to the cytochrome P450 family.</text>
</comment>
<keyword evidence="5" id="KW-0349">Heme</keyword>
<dbReference type="InterPro" id="IPR001128">
    <property type="entry name" value="Cyt_P450"/>
</dbReference>
<comment type="cofactor">
    <cofactor evidence="5">
        <name>heme</name>
        <dbReference type="ChEBI" id="CHEBI:30413"/>
    </cofactor>
</comment>
<dbReference type="PANTHER" id="PTHR24300">
    <property type="entry name" value="CYTOCHROME P450 508A4-RELATED"/>
    <property type="match status" value="1"/>
</dbReference>
<dbReference type="PRINTS" id="PR00463">
    <property type="entry name" value="EP450I"/>
</dbReference>
<feature type="binding site" description="axial binding residue" evidence="5">
    <location>
        <position position="75"/>
    </location>
    <ligand>
        <name>heme</name>
        <dbReference type="ChEBI" id="CHEBI:30413"/>
    </ligand>
    <ligandPart>
        <name>Fe</name>
        <dbReference type="ChEBI" id="CHEBI:18248"/>
    </ligandPart>
</feature>
<dbReference type="GO" id="GO:0020037">
    <property type="term" value="F:heme binding"/>
    <property type="evidence" value="ECO:0007669"/>
    <property type="project" value="InterPro"/>
</dbReference>
<keyword evidence="2 5" id="KW-0479">Metal-binding</keyword>
<protein>
    <submittedName>
        <fullName evidence="7">Cytochrome P450 18a1 (inferred by orthology to a D. melanogaster protein)</fullName>
    </submittedName>
</protein>
<name>A0A0K0EZ40_STRVS</name>
<dbReference type="GO" id="GO:0005506">
    <property type="term" value="F:iron ion binding"/>
    <property type="evidence" value="ECO:0007669"/>
    <property type="project" value="InterPro"/>
</dbReference>
<keyword evidence="6" id="KW-1185">Reference proteome</keyword>
<organism evidence="6 7">
    <name type="scientific">Strongyloides venezuelensis</name>
    <name type="common">Threadworm</name>
    <dbReference type="NCBI Taxonomy" id="75913"/>
    <lineage>
        <taxon>Eukaryota</taxon>
        <taxon>Metazoa</taxon>
        <taxon>Ecdysozoa</taxon>
        <taxon>Nematoda</taxon>
        <taxon>Chromadorea</taxon>
        <taxon>Rhabditida</taxon>
        <taxon>Tylenchina</taxon>
        <taxon>Panagrolaimomorpha</taxon>
        <taxon>Strongyloidoidea</taxon>
        <taxon>Strongyloididae</taxon>
        <taxon>Strongyloides</taxon>
    </lineage>
</organism>
<dbReference type="Pfam" id="PF00067">
    <property type="entry name" value="p450"/>
    <property type="match status" value="1"/>
</dbReference>
<evidence type="ECO:0000256" key="2">
    <source>
        <dbReference type="ARBA" id="ARBA00022723"/>
    </source>
</evidence>
<dbReference type="GO" id="GO:0016712">
    <property type="term" value="F:oxidoreductase activity, acting on paired donors, with incorporation or reduction of molecular oxygen, reduced flavin or flavoprotein as one donor, and incorporation of one atom of oxygen"/>
    <property type="evidence" value="ECO:0007669"/>
    <property type="project" value="TreeGrafter"/>
</dbReference>
<dbReference type="Gene3D" id="1.10.630.10">
    <property type="entry name" value="Cytochrome P450"/>
    <property type="match status" value="1"/>
</dbReference>
<evidence type="ECO:0000256" key="5">
    <source>
        <dbReference type="PIRSR" id="PIRSR602401-1"/>
    </source>
</evidence>
<proteinExistence type="inferred from homology"/>
<evidence type="ECO:0000256" key="4">
    <source>
        <dbReference type="ARBA" id="ARBA00023033"/>
    </source>
</evidence>
<dbReference type="Proteomes" id="UP000035680">
    <property type="component" value="Unassembled WGS sequence"/>
</dbReference>
<dbReference type="WBParaSite" id="SVE_0179900.1">
    <property type="protein sequence ID" value="SVE_0179900.1"/>
    <property type="gene ID" value="SVE_0179900"/>
</dbReference>
<reference evidence="6" key="1">
    <citation type="submission" date="2014-07" db="EMBL/GenBank/DDBJ databases">
        <authorList>
            <person name="Martin A.A"/>
            <person name="De Silva N."/>
        </authorList>
    </citation>
    <scope>NUCLEOTIDE SEQUENCE</scope>
</reference>
<dbReference type="PANTHER" id="PTHR24300:SF375">
    <property type="entry name" value="CYTOCHROME P450 FAMILY"/>
    <property type="match status" value="1"/>
</dbReference>
<keyword evidence="3 5" id="KW-0408">Iron</keyword>
<reference evidence="7" key="2">
    <citation type="submission" date="2015-08" db="UniProtKB">
        <authorList>
            <consortium name="WormBaseParasite"/>
        </authorList>
    </citation>
    <scope>IDENTIFICATION</scope>
</reference>
<evidence type="ECO:0000313" key="6">
    <source>
        <dbReference type="Proteomes" id="UP000035680"/>
    </source>
</evidence>
<dbReference type="STRING" id="75913.A0A0K0EZ40"/>
<dbReference type="GO" id="GO:0005737">
    <property type="term" value="C:cytoplasm"/>
    <property type="evidence" value="ECO:0007669"/>
    <property type="project" value="TreeGrafter"/>
</dbReference>
<dbReference type="GO" id="GO:0006082">
    <property type="term" value="P:organic acid metabolic process"/>
    <property type="evidence" value="ECO:0007669"/>
    <property type="project" value="TreeGrafter"/>
</dbReference>
<dbReference type="InterPro" id="IPR050182">
    <property type="entry name" value="Cytochrome_P450_fam2"/>
</dbReference>
<dbReference type="AlphaFoldDB" id="A0A0K0EZ40"/>
<keyword evidence="4" id="KW-0560">Oxidoreductase</keyword>
<keyword evidence="4" id="KW-0503">Monooxygenase</keyword>